<gene>
    <name evidence="1" type="ORF">Lboz_0726</name>
</gene>
<dbReference type="Proteomes" id="UP000054695">
    <property type="component" value="Unassembled WGS sequence"/>
</dbReference>
<dbReference type="SUPFAM" id="SSF103642">
    <property type="entry name" value="Sec-C motif"/>
    <property type="match status" value="1"/>
</dbReference>
<evidence type="ECO:0000313" key="2">
    <source>
        <dbReference type="Proteomes" id="UP000054695"/>
    </source>
</evidence>
<proteinExistence type="predicted"/>
<dbReference type="OrthoDB" id="1551443at2"/>
<accession>A0A0W0RY17</accession>
<dbReference type="Gene3D" id="3.10.450.50">
    <property type="match status" value="1"/>
</dbReference>
<keyword evidence="2" id="KW-1185">Reference proteome</keyword>
<dbReference type="PATRIC" id="fig|447.4.peg.779"/>
<organism evidence="1 2">
    <name type="scientific">Legionella bozemanae</name>
    <name type="common">Fluoribacter bozemanae</name>
    <dbReference type="NCBI Taxonomy" id="447"/>
    <lineage>
        <taxon>Bacteria</taxon>
        <taxon>Pseudomonadati</taxon>
        <taxon>Pseudomonadota</taxon>
        <taxon>Gammaproteobacteria</taxon>
        <taxon>Legionellales</taxon>
        <taxon>Legionellaceae</taxon>
        <taxon>Legionella</taxon>
    </lineage>
</organism>
<dbReference type="Pfam" id="PF02810">
    <property type="entry name" value="SEC-C"/>
    <property type="match status" value="1"/>
</dbReference>
<comment type="caution">
    <text evidence="1">The sequence shown here is derived from an EMBL/GenBank/DDBJ whole genome shotgun (WGS) entry which is preliminary data.</text>
</comment>
<reference evidence="1 2" key="1">
    <citation type="submission" date="2015-11" db="EMBL/GenBank/DDBJ databases">
        <title>Genomic analysis of 38 Legionella species identifies large and diverse effector repertoires.</title>
        <authorList>
            <person name="Burstein D."/>
            <person name="Amaro F."/>
            <person name="Zusman T."/>
            <person name="Lifshitz Z."/>
            <person name="Cohen O."/>
            <person name="Gilbert J.A."/>
            <person name="Pupko T."/>
            <person name="Shuman H.A."/>
            <person name="Segal G."/>
        </authorList>
    </citation>
    <scope>NUCLEOTIDE SEQUENCE [LARGE SCALE GENOMIC DNA]</scope>
    <source>
        <strain evidence="1 2">WIGA</strain>
    </source>
</reference>
<dbReference type="InterPro" id="IPR004027">
    <property type="entry name" value="SEC_C_motif"/>
</dbReference>
<dbReference type="AlphaFoldDB" id="A0A0W0RY17"/>
<dbReference type="EMBL" id="LNXU01000007">
    <property type="protein sequence ID" value="KTC75898.1"/>
    <property type="molecule type" value="Genomic_DNA"/>
</dbReference>
<dbReference type="InterPro" id="IPR025332">
    <property type="entry name" value="DUF4238"/>
</dbReference>
<dbReference type="STRING" id="447.Lboz_0726"/>
<evidence type="ECO:0008006" key="3">
    <source>
        <dbReference type="Google" id="ProtNLM"/>
    </source>
</evidence>
<protein>
    <recommendedName>
        <fullName evidence="3">DUF4238 domain-containing protein</fullName>
    </recommendedName>
</protein>
<dbReference type="Pfam" id="PF14022">
    <property type="entry name" value="DUF4238"/>
    <property type="match status" value="1"/>
</dbReference>
<name>A0A0W0RY17_LEGBO</name>
<evidence type="ECO:0000313" key="1">
    <source>
        <dbReference type="EMBL" id="KTC75898.1"/>
    </source>
</evidence>
<sequence length="804" mass="93702">MNSEIQKTRKNHYVPVWYQKGFLSHSSSKLVYLDLYPEQKVLPDGKIISMKNTHYFSPQQCFYEYDLYTTFFGSCINDDIERLLFGEIDRIGAPAVRAYTINDCHGWHKNFKNFFKFIDALKTRTPKGLDWIKNHYSGLKQEQLMKEMQSIHNLHCVIWTEGVREIVSAKNSNIKFILSDHPVTVYNPACLPNDEKCKYPNDPSILLKGSQTIFPLNENHCLILTNLEYANNHEDDPLEKRTNPQFLRETLVSTIDFIWSRELNEVEVSEINYILKKGAKKYIASSNEDWLHPEKIVSSTWCSLKKTLLPPENELNRFNSEIIIGGFKDGSTYSQDVFGRKIPENKYLKKVIVESELKRNDLCGCGSGKRYKNCCKDIPKGKRKTWKELSIRERNIVLYDGIRQILKLDKDSSWDDIRQRLSDNKIVEIYSLYGSLWPSNTDIFGLLPQPDSNLRALYTGMLDPRSTGIHIVTGLVPYFDEILIQHPFLNPGILKEEINPIKNPSLYRQQLLKDLWLILHLQIFVESGVVNLVPDITAFNLKITKEMYEMARQRSESEIINEKEVERLKNIVQDDSLITYFSLPKEILEQSIKKENPNISSDKLKELVDYCSESNRSNPFAPLQDSPESKNFLAYNMVPNFEMSLYISQTTGALIITDSESRWQQIIKSQYRDLGIARYPWNNLSEQINSREFTLNLNPEITYDYGKREPFINIKNTFREIFNIIKNDIAINNTKMRKLREELTKSYLRTLKIEDKHNNFKAKISILMPKGGFTDHNVQRLLLKSGSDKHLKYVPISIFINCHE</sequence>